<accession>A0A4Y2WL13</accession>
<gene>
    <name evidence="2" type="ORF">AVEN_182591_1</name>
</gene>
<feature type="region of interest" description="Disordered" evidence="1">
    <location>
        <begin position="44"/>
        <end position="73"/>
    </location>
</feature>
<keyword evidence="3" id="KW-1185">Reference proteome</keyword>
<evidence type="ECO:0000256" key="1">
    <source>
        <dbReference type="SAM" id="MobiDB-lite"/>
    </source>
</evidence>
<reference evidence="2 3" key="1">
    <citation type="journal article" date="2019" name="Sci. Rep.">
        <title>Orb-weaving spider Araneus ventricosus genome elucidates the spidroin gene catalogue.</title>
        <authorList>
            <person name="Kono N."/>
            <person name="Nakamura H."/>
            <person name="Ohtoshi R."/>
            <person name="Moran D.A.P."/>
            <person name="Shinohara A."/>
            <person name="Yoshida Y."/>
            <person name="Fujiwara M."/>
            <person name="Mori M."/>
            <person name="Tomita M."/>
            <person name="Arakawa K."/>
        </authorList>
    </citation>
    <scope>NUCLEOTIDE SEQUENCE [LARGE SCALE GENOMIC DNA]</scope>
</reference>
<dbReference type="Proteomes" id="UP000499080">
    <property type="component" value="Unassembled WGS sequence"/>
</dbReference>
<comment type="caution">
    <text evidence="2">The sequence shown here is derived from an EMBL/GenBank/DDBJ whole genome shotgun (WGS) entry which is preliminary data.</text>
</comment>
<protein>
    <submittedName>
        <fullName evidence="2">Uncharacterized protein</fullName>
    </submittedName>
</protein>
<evidence type="ECO:0000313" key="3">
    <source>
        <dbReference type="Proteomes" id="UP000499080"/>
    </source>
</evidence>
<dbReference type="EMBL" id="BGPR01061655">
    <property type="protein sequence ID" value="GBO37284.1"/>
    <property type="molecule type" value="Genomic_DNA"/>
</dbReference>
<evidence type="ECO:0000313" key="2">
    <source>
        <dbReference type="EMBL" id="GBO37284.1"/>
    </source>
</evidence>
<name>A0A4Y2WL13_ARAVE</name>
<dbReference type="AlphaFoldDB" id="A0A4Y2WL13"/>
<sequence>MDGGAPIRIADITRADPTLMEYASSSVALSPLLSQEKFRLETSPGRMSTFSGIMPACKHDKSRTRRTRSEVPNLSYEHPWPPLLSISILNTAKL</sequence>
<proteinExistence type="predicted"/>
<organism evidence="2 3">
    <name type="scientific">Araneus ventricosus</name>
    <name type="common">Orbweaver spider</name>
    <name type="synonym">Epeira ventricosa</name>
    <dbReference type="NCBI Taxonomy" id="182803"/>
    <lineage>
        <taxon>Eukaryota</taxon>
        <taxon>Metazoa</taxon>
        <taxon>Ecdysozoa</taxon>
        <taxon>Arthropoda</taxon>
        <taxon>Chelicerata</taxon>
        <taxon>Arachnida</taxon>
        <taxon>Araneae</taxon>
        <taxon>Araneomorphae</taxon>
        <taxon>Entelegynae</taxon>
        <taxon>Araneoidea</taxon>
        <taxon>Araneidae</taxon>
        <taxon>Araneus</taxon>
    </lineage>
</organism>